<gene>
    <name evidence="2" type="ORF">SDC9_160866</name>
</gene>
<dbReference type="AlphaFoldDB" id="A0A645FGL4"/>
<comment type="caution">
    <text evidence="2">The sequence shown here is derived from an EMBL/GenBank/DDBJ whole genome shotgun (WGS) entry which is preliminary data.</text>
</comment>
<reference evidence="2" key="1">
    <citation type="submission" date="2019-08" db="EMBL/GenBank/DDBJ databases">
        <authorList>
            <person name="Kucharzyk K."/>
            <person name="Murdoch R.W."/>
            <person name="Higgins S."/>
            <person name="Loffler F."/>
        </authorList>
    </citation>
    <scope>NUCLEOTIDE SEQUENCE</scope>
</reference>
<evidence type="ECO:0000256" key="1">
    <source>
        <dbReference type="SAM" id="MobiDB-lite"/>
    </source>
</evidence>
<name>A0A645FGL4_9ZZZZ</name>
<feature type="region of interest" description="Disordered" evidence="1">
    <location>
        <begin position="1"/>
        <end position="102"/>
    </location>
</feature>
<evidence type="ECO:0000313" key="2">
    <source>
        <dbReference type="EMBL" id="MPN13545.1"/>
    </source>
</evidence>
<accession>A0A645FGL4</accession>
<proteinExistence type="predicted"/>
<feature type="compositionally biased region" description="Basic and acidic residues" evidence="1">
    <location>
        <begin position="14"/>
        <end position="42"/>
    </location>
</feature>
<feature type="compositionally biased region" description="Basic and acidic residues" evidence="1">
    <location>
        <begin position="79"/>
        <end position="101"/>
    </location>
</feature>
<protein>
    <submittedName>
        <fullName evidence="2">Uncharacterized protein</fullName>
    </submittedName>
</protein>
<feature type="compositionally biased region" description="Basic and acidic residues" evidence="1">
    <location>
        <begin position="49"/>
        <end position="61"/>
    </location>
</feature>
<sequence>MEDKEIGVIAYKEPVGEHERRKQQVHDYERSRPPARREEHQRQQQAEDGPERGRRDGERARRMAQRVHRQHAEGGPVEHVGDGIVHREELEPDRRGDDGREQISAYGNRFILMREKHQSTITYLL</sequence>
<organism evidence="2">
    <name type="scientific">bioreactor metagenome</name>
    <dbReference type="NCBI Taxonomy" id="1076179"/>
    <lineage>
        <taxon>unclassified sequences</taxon>
        <taxon>metagenomes</taxon>
        <taxon>ecological metagenomes</taxon>
    </lineage>
</organism>
<dbReference type="EMBL" id="VSSQ01060046">
    <property type="protein sequence ID" value="MPN13545.1"/>
    <property type="molecule type" value="Genomic_DNA"/>
</dbReference>